<dbReference type="AlphaFoldDB" id="A0A9N9X3C0"/>
<evidence type="ECO:0000313" key="6">
    <source>
        <dbReference type="Proteomes" id="UP001153737"/>
    </source>
</evidence>
<keyword evidence="2 4" id="KW-0732">Signal</keyword>
<keyword evidence="1" id="KW-0433">Leucine-rich repeat</keyword>
<dbReference type="PANTHER" id="PTHR24369:SF210">
    <property type="entry name" value="CHAOPTIN-RELATED"/>
    <property type="match status" value="1"/>
</dbReference>
<evidence type="ECO:0000256" key="3">
    <source>
        <dbReference type="ARBA" id="ARBA00022737"/>
    </source>
</evidence>
<feature type="signal peptide" evidence="4">
    <location>
        <begin position="1"/>
        <end position="20"/>
    </location>
</feature>
<organism evidence="5 6">
    <name type="scientific">Phaedon cochleariae</name>
    <name type="common">Mustard beetle</name>
    <dbReference type="NCBI Taxonomy" id="80249"/>
    <lineage>
        <taxon>Eukaryota</taxon>
        <taxon>Metazoa</taxon>
        <taxon>Ecdysozoa</taxon>
        <taxon>Arthropoda</taxon>
        <taxon>Hexapoda</taxon>
        <taxon>Insecta</taxon>
        <taxon>Pterygota</taxon>
        <taxon>Neoptera</taxon>
        <taxon>Endopterygota</taxon>
        <taxon>Coleoptera</taxon>
        <taxon>Polyphaga</taxon>
        <taxon>Cucujiformia</taxon>
        <taxon>Chrysomeloidea</taxon>
        <taxon>Chrysomelidae</taxon>
        <taxon>Chrysomelinae</taxon>
        <taxon>Chrysomelini</taxon>
        <taxon>Phaedon</taxon>
    </lineage>
</organism>
<keyword evidence="3" id="KW-0677">Repeat</keyword>
<protein>
    <submittedName>
        <fullName evidence="5">Uncharacterized protein</fullName>
    </submittedName>
</protein>
<sequence length="363" mass="41822">MIRVCLFKFMFLTQLSTIYTEGCDSFNNTDISASDHMDDELNFYVVDGCLEPKDLEGGLFRRVTVHSKITRLGKDSIRNLPKLEWLSIQENSLEILEPQAFRNVPSLKYVILHKNNLKEIPKDVFNLVPTIRQLFISSNKIDFIASGAFSNMESLEWIVLTENALTYWNRDWFENCPKLKYIRISSNKISVIPRRAFASLPSLLGIDFTRNKITIIQPDAFRNLKSLVYLGLDQNGLTVLDERAFPNKMHIENLNINNNRLNYLPDKLLSKLSVGSIIMDQNPWKCQCLQRIHDWLFFTSGSVNVSMHHCRTPYDPICVVARGKACEESVEEDSTRRYIGHMRTLTQSLGEKCAILFSQTVVQ</sequence>
<dbReference type="PANTHER" id="PTHR24369">
    <property type="entry name" value="ANTIGEN BSP, PUTATIVE-RELATED"/>
    <property type="match status" value="1"/>
</dbReference>
<dbReference type="SMART" id="SM00369">
    <property type="entry name" value="LRR_TYP"/>
    <property type="match status" value="8"/>
</dbReference>
<evidence type="ECO:0000256" key="4">
    <source>
        <dbReference type="SAM" id="SignalP"/>
    </source>
</evidence>
<dbReference type="OrthoDB" id="676979at2759"/>
<name>A0A9N9X3C0_PHACE</name>
<reference evidence="5" key="1">
    <citation type="submission" date="2022-01" db="EMBL/GenBank/DDBJ databases">
        <authorList>
            <person name="King R."/>
        </authorList>
    </citation>
    <scope>NUCLEOTIDE SEQUENCE</scope>
</reference>
<dbReference type="InterPro" id="IPR003591">
    <property type="entry name" value="Leu-rich_rpt_typical-subtyp"/>
</dbReference>
<accession>A0A9N9X3C0</accession>
<evidence type="ECO:0000256" key="1">
    <source>
        <dbReference type="ARBA" id="ARBA00022614"/>
    </source>
</evidence>
<dbReference type="EMBL" id="OU896718">
    <property type="protein sequence ID" value="CAG9815480.1"/>
    <property type="molecule type" value="Genomic_DNA"/>
</dbReference>
<dbReference type="GO" id="GO:0005886">
    <property type="term" value="C:plasma membrane"/>
    <property type="evidence" value="ECO:0007669"/>
    <property type="project" value="TreeGrafter"/>
</dbReference>
<proteinExistence type="predicted"/>
<gene>
    <name evidence="5" type="ORF">PHAECO_LOCUS2849</name>
</gene>
<reference evidence="5" key="2">
    <citation type="submission" date="2022-10" db="EMBL/GenBank/DDBJ databases">
        <authorList>
            <consortium name="ENA_rothamsted_submissions"/>
            <consortium name="culmorum"/>
            <person name="King R."/>
        </authorList>
    </citation>
    <scope>NUCLEOTIDE SEQUENCE</scope>
</reference>
<evidence type="ECO:0000256" key="2">
    <source>
        <dbReference type="ARBA" id="ARBA00022729"/>
    </source>
</evidence>
<dbReference type="SUPFAM" id="SSF52058">
    <property type="entry name" value="L domain-like"/>
    <property type="match status" value="1"/>
</dbReference>
<dbReference type="InterPro" id="IPR026906">
    <property type="entry name" value="LRR_5"/>
</dbReference>
<dbReference type="InterPro" id="IPR032675">
    <property type="entry name" value="LRR_dom_sf"/>
</dbReference>
<dbReference type="Pfam" id="PF13306">
    <property type="entry name" value="LRR_5"/>
    <property type="match status" value="1"/>
</dbReference>
<evidence type="ECO:0000313" key="5">
    <source>
        <dbReference type="EMBL" id="CAG9815480.1"/>
    </source>
</evidence>
<dbReference type="InterPro" id="IPR050541">
    <property type="entry name" value="LRR_TM_domain-containing"/>
</dbReference>
<dbReference type="Gene3D" id="3.80.10.10">
    <property type="entry name" value="Ribonuclease Inhibitor"/>
    <property type="match status" value="2"/>
</dbReference>
<keyword evidence="6" id="KW-1185">Reference proteome</keyword>
<feature type="chain" id="PRO_5040432369" evidence="4">
    <location>
        <begin position="21"/>
        <end position="363"/>
    </location>
</feature>
<dbReference type="Proteomes" id="UP001153737">
    <property type="component" value="Chromosome 12"/>
</dbReference>